<gene>
    <name evidence="2" type="ORF">CcrSC_gp006</name>
    <name evidence="1" type="ORF">CcrSC_gp506</name>
</gene>
<evidence type="ECO:0000313" key="2">
    <source>
        <dbReference type="EMBL" id="AXQ70088.1"/>
    </source>
</evidence>
<name>A0A385EGN9_9CAUD</name>
<evidence type="ECO:0000313" key="1">
    <source>
        <dbReference type="EMBL" id="AXQ69588.1"/>
    </source>
</evidence>
<dbReference type="Proteomes" id="UP000259683">
    <property type="component" value="Segment"/>
</dbReference>
<reference evidence="3" key="1">
    <citation type="submission" date="2018-07" db="EMBL/GenBank/DDBJ databases">
        <title>Giant CbK-like Caulobacter bacteriophages have genetically divergent genomes.</title>
        <authorList>
            <person name="Wilson K.M."/>
            <person name="Ely B."/>
        </authorList>
    </citation>
    <scope>NUCLEOTIDE SEQUENCE [LARGE SCALE GENOMIC DNA]</scope>
</reference>
<accession>A0A385EGN9</accession>
<reference evidence="2" key="2">
    <citation type="submission" date="2018-07" db="EMBL/GenBank/DDBJ databases">
        <authorList>
            <person name="Wilson K.M."/>
            <person name="Ely B."/>
        </authorList>
    </citation>
    <scope>NUCLEOTIDE SEQUENCE</scope>
</reference>
<dbReference type="EMBL" id="MH588547">
    <property type="protein sequence ID" value="AXQ69588.1"/>
    <property type="molecule type" value="Genomic_DNA"/>
</dbReference>
<sequence>MALPDHFLVSVDGSLYDTRVQGWNQAAPLRINYRIVNRDIHGMSEVKAALRCGAFTDIGGYPLYFVTQDGRALSFDSARKMLYQIADDFQHGASTGWRITGALINYEDHDLVCDHSGEKIPAAYDPVQWAAGCNVSGFMPDSEPSHHATWEEAKEDLRAQVELAREPYEIGSDEDDALARVARALEALKEGQELNMGAIGYRWWVERL</sequence>
<keyword evidence="3" id="KW-1185">Reference proteome</keyword>
<organism evidence="2 3">
    <name type="scientific">Caulobacter phage CcrSC</name>
    <dbReference type="NCBI Taxonomy" id="2283272"/>
    <lineage>
        <taxon>Viruses</taxon>
        <taxon>Duplodnaviria</taxon>
        <taxon>Heunggongvirae</taxon>
        <taxon>Uroviricota</taxon>
        <taxon>Caudoviricetes</taxon>
        <taxon>Jeanschmidtviridae</taxon>
        <taxon>Bertelyvirus</taxon>
        <taxon>Bertelyvirus SC</taxon>
    </lineage>
</organism>
<reference evidence="2" key="4">
    <citation type="submission" date="2021-07" db="EMBL/GenBank/DDBJ databases">
        <title>Giant CbK-like Caulobacter bacteriophages have genetically divergent genomes.</title>
        <authorList>
            <person name="Wilson K."/>
            <person name="Ely B."/>
        </authorList>
    </citation>
    <scope>NUCLEOTIDE SEQUENCE</scope>
</reference>
<evidence type="ECO:0000313" key="3">
    <source>
        <dbReference type="Proteomes" id="UP000259683"/>
    </source>
</evidence>
<protein>
    <submittedName>
        <fullName evidence="2">Uncharacterized protein</fullName>
    </submittedName>
</protein>
<dbReference type="EMBL" id="MH588547">
    <property type="protein sequence ID" value="AXQ70088.1"/>
    <property type="molecule type" value="Genomic_DNA"/>
</dbReference>
<proteinExistence type="predicted"/>
<reference evidence="3" key="3">
    <citation type="submission" date="2018-09" db="EMBL/GenBank/DDBJ databases">
        <title>Giant CbK-like Caulobacter bacteriophages have genetically divergent genomes.</title>
        <authorList>
            <person name="Wilson K."/>
            <person name="Ely B."/>
        </authorList>
    </citation>
    <scope>NUCLEOTIDE SEQUENCE [LARGE SCALE GENOMIC DNA]</scope>
</reference>